<evidence type="ECO:0000313" key="3">
    <source>
        <dbReference type="Proteomes" id="UP000198748"/>
    </source>
</evidence>
<protein>
    <submittedName>
        <fullName evidence="2">Uncharacterized protein</fullName>
    </submittedName>
</protein>
<proteinExistence type="predicted"/>
<feature type="transmembrane region" description="Helical" evidence="1">
    <location>
        <begin position="44"/>
        <end position="66"/>
    </location>
</feature>
<name>A0A1G7TR96_9BACT</name>
<dbReference type="EMBL" id="FNAN01000018">
    <property type="protein sequence ID" value="SDG37771.1"/>
    <property type="molecule type" value="Genomic_DNA"/>
</dbReference>
<gene>
    <name evidence="2" type="ORF">SAMN04487996_11831</name>
</gene>
<keyword evidence="1" id="KW-0812">Transmembrane</keyword>
<dbReference type="AlphaFoldDB" id="A0A1G7TR96"/>
<dbReference type="STRING" id="659014.SAMN04487996_11831"/>
<keyword evidence="1" id="KW-1133">Transmembrane helix</keyword>
<feature type="transmembrane region" description="Helical" evidence="1">
    <location>
        <begin position="78"/>
        <end position="95"/>
    </location>
</feature>
<reference evidence="3" key="1">
    <citation type="submission" date="2016-10" db="EMBL/GenBank/DDBJ databases">
        <authorList>
            <person name="Varghese N."/>
            <person name="Submissions S."/>
        </authorList>
    </citation>
    <scope>NUCLEOTIDE SEQUENCE [LARGE SCALE GENOMIC DNA]</scope>
    <source>
        <strain evidence="3">DSM 25329</strain>
    </source>
</reference>
<evidence type="ECO:0000256" key="1">
    <source>
        <dbReference type="SAM" id="Phobius"/>
    </source>
</evidence>
<dbReference type="Proteomes" id="UP000198748">
    <property type="component" value="Unassembled WGS sequence"/>
</dbReference>
<dbReference type="OrthoDB" id="955809at2"/>
<accession>A0A1G7TR96</accession>
<keyword evidence="3" id="KW-1185">Reference proteome</keyword>
<dbReference type="RefSeq" id="WP_143016940.1">
    <property type="nucleotide sequence ID" value="NZ_FNAN01000018.1"/>
</dbReference>
<evidence type="ECO:0000313" key="2">
    <source>
        <dbReference type="EMBL" id="SDG37771.1"/>
    </source>
</evidence>
<organism evidence="2 3">
    <name type="scientific">Dyadobacter soli</name>
    <dbReference type="NCBI Taxonomy" id="659014"/>
    <lineage>
        <taxon>Bacteria</taxon>
        <taxon>Pseudomonadati</taxon>
        <taxon>Bacteroidota</taxon>
        <taxon>Cytophagia</taxon>
        <taxon>Cytophagales</taxon>
        <taxon>Spirosomataceae</taxon>
        <taxon>Dyadobacter</taxon>
    </lineage>
</organism>
<keyword evidence="1" id="KW-0472">Membrane</keyword>
<sequence length="181" mass="20678">MRFVYSLSASLFATLLHIGCCLLPLFSLIPASVAHTGFLSSYQPMFAVMQWCVLLWLVGRILAYHFFALSFHSRLEMLSFYGSLVITVGGLVIGYREPFKTEEQILAEQHFERFRQSRQLDIHFLEHSGEQRLRTDLSGIDGIRKSSIKVAMPAVSLSYEKGRTSPDEIYQALKTKGYKFQ</sequence>